<evidence type="ECO:0000313" key="6">
    <source>
        <dbReference type="Proteomes" id="UP000549113"/>
    </source>
</evidence>
<comment type="similarity">
    <text evidence="1 4">Belongs to the glycosyl hydrolase 43 family.</text>
</comment>
<keyword evidence="3 4" id="KW-0326">Glycosidase</keyword>
<gene>
    <name evidence="5" type="ORF">BKA10_002998</name>
</gene>
<name>A0AA40SS21_9MICO</name>
<evidence type="ECO:0000256" key="4">
    <source>
        <dbReference type="RuleBase" id="RU361187"/>
    </source>
</evidence>
<sequence length="322" mass="35195">MTLAELYRDPVYDGATDPTVVIADGRWWMFYTQRRATHPEPGPGVAWVHGSRIGVAHSADGVTWAYAGTLEPGPGDDHAVGAASAASIRLSLTSGGPPDPTDRTHWAPEVIHDGTRWHMYLTEIDGVPDRWPGHARHIVEYVSDDLARWSRRGPLALSSDRVIDAAVARTPDGLWRLWYKDEAADSVTKVASSPDLAHWTDGGTAIGGRPHEGPYVFALGGWWWLIVDEWRGMGVYRSSDAVTWDRQGGVDAVILGTGTVPGPGFGHHGAAVRDGDRVWFYFFGHPALAVEPDPAHERVDDRRCAIYRVELRVDADALTVAG</sequence>
<dbReference type="Gene3D" id="2.115.10.20">
    <property type="entry name" value="Glycosyl hydrolase domain, family 43"/>
    <property type="match status" value="1"/>
</dbReference>
<accession>A0AA40SS21</accession>
<dbReference type="GO" id="GO:0005975">
    <property type="term" value="P:carbohydrate metabolic process"/>
    <property type="evidence" value="ECO:0007669"/>
    <property type="project" value="InterPro"/>
</dbReference>
<reference evidence="5 6" key="1">
    <citation type="submission" date="2020-08" db="EMBL/GenBank/DDBJ databases">
        <title>Sequencing the genomes of 1000 actinobacteria strains.</title>
        <authorList>
            <person name="Klenk H.-P."/>
        </authorList>
    </citation>
    <scope>NUCLEOTIDE SEQUENCE [LARGE SCALE GENOMIC DNA]</scope>
    <source>
        <strain evidence="5 6">DSM 19600</strain>
    </source>
</reference>
<dbReference type="RefSeq" id="WP_183500709.1">
    <property type="nucleotide sequence ID" value="NZ_BAABCO010000003.1"/>
</dbReference>
<evidence type="ECO:0000313" key="5">
    <source>
        <dbReference type="EMBL" id="MBB4141204.1"/>
    </source>
</evidence>
<keyword evidence="2 4" id="KW-0378">Hydrolase</keyword>
<dbReference type="InterPro" id="IPR023296">
    <property type="entry name" value="Glyco_hydro_beta-prop_sf"/>
</dbReference>
<dbReference type="GO" id="GO:0004553">
    <property type="term" value="F:hydrolase activity, hydrolyzing O-glycosyl compounds"/>
    <property type="evidence" value="ECO:0007669"/>
    <property type="project" value="InterPro"/>
</dbReference>
<dbReference type="Pfam" id="PF04616">
    <property type="entry name" value="Glyco_hydro_43"/>
    <property type="match status" value="1"/>
</dbReference>
<comment type="caution">
    <text evidence="5">The sequence shown here is derived from an EMBL/GenBank/DDBJ whole genome shotgun (WGS) entry which is preliminary data.</text>
</comment>
<dbReference type="InterPro" id="IPR006710">
    <property type="entry name" value="Glyco_hydro_43"/>
</dbReference>
<dbReference type="AlphaFoldDB" id="A0AA40SS21"/>
<dbReference type="SUPFAM" id="SSF75005">
    <property type="entry name" value="Arabinanase/levansucrase/invertase"/>
    <property type="match status" value="1"/>
</dbReference>
<evidence type="ECO:0000256" key="3">
    <source>
        <dbReference type="ARBA" id="ARBA00023295"/>
    </source>
</evidence>
<protein>
    <recommendedName>
        <fullName evidence="7">Glycosyl hydrolase family 43</fullName>
    </recommendedName>
</protein>
<evidence type="ECO:0000256" key="1">
    <source>
        <dbReference type="ARBA" id="ARBA00009865"/>
    </source>
</evidence>
<dbReference type="EMBL" id="JACIFH010000001">
    <property type="protein sequence ID" value="MBB4141204.1"/>
    <property type="molecule type" value="Genomic_DNA"/>
</dbReference>
<keyword evidence="6" id="KW-1185">Reference proteome</keyword>
<evidence type="ECO:0008006" key="7">
    <source>
        <dbReference type="Google" id="ProtNLM"/>
    </source>
</evidence>
<proteinExistence type="inferred from homology"/>
<dbReference type="Proteomes" id="UP000549113">
    <property type="component" value="Unassembled WGS sequence"/>
</dbReference>
<organism evidence="5 6">
    <name type="scientific">Microbacterium invictum</name>
    <dbReference type="NCBI Taxonomy" id="515415"/>
    <lineage>
        <taxon>Bacteria</taxon>
        <taxon>Bacillati</taxon>
        <taxon>Actinomycetota</taxon>
        <taxon>Actinomycetes</taxon>
        <taxon>Micrococcales</taxon>
        <taxon>Microbacteriaceae</taxon>
        <taxon>Microbacterium</taxon>
    </lineage>
</organism>
<evidence type="ECO:0000256" key="2">
    <source>
        <dbReference type="ARBA" id="ARBA00022801"/>
    </source>
</evidence>